<evidence type="ECO:0000313" key="1">
    <source>
        <dbReference type="Proteomes" id="UP000036681"/>
    </source>
</evidence>
<evidence type="ECO:0000313" key="2">
    <source>
        <dbReference type="WBParaSite" id="ALUE_0000711301-mRNA-1"/>
    </source>
</evidence>
<reference evidence="2" key="1">
    <citation type="submission" date="2017-02" db="UniProtKB">
        <authorList>
            <consortium name="WormBaseParasite"/>
        </authorList>
    </citation>
    <scope>IDENTIFICATION</scope>
</reference>
<sequence length="235" mass="26712">MWQCPMMKEADGALALRRSRILRQSPSQAEASTSGDLKKMLFNGYEAIASAQDVLFSDLRARSEGKGMVIFERFFLLTRIVEDLHETNLIPRPFRIEQQPALFTLIHQTSPELHAAPIHIITYSPLQLILVKTNQLPPPRRIMRLSEEKCDSGTLCDSTNGVPCDLHGRSRRCRFGISILDFSSIEGAFIFACELLVGIYCDFETFSSYRCTQTFIAVVIGQLFLEDERKEDEMI</sequence>
<protein>
    <submittedName>
        <fullName evidence="2">Uncharacterized protein</fullName>
    </submittedName>
</protein>
<keyword evidence="1" id="KW-1185">Reference proteome</keyword>
<name>A0A0M3HVS5_ASCLU</name>
<dbReference type="Proteomes" id="UP000036681">
    <property type="component" value="Unplaced"/>
</dbReference>
<accession>A0A0M3HVS5</accession>
<dbReference type="AlphaFoldDB" id="A0A0M3HVS5"/>
<dbReference type="WBParaSite" id="ALUE_0000711301-mRNA-1">
    <property type="protein sequence ID" value="ALUE_0000711301-mRNA-1"/>
    <property type="gene ID" value="ALUE_0000711301"/>
</dbReference>
<proteinExistence type="predicted"/>
<organism evidence="1 2">
    <name type="scientific">Ascaris lumbricoides</name>
    <name type="common">Giant roundworm</name>
    <dbReference type="NCBI Taxonomy" id="6252"/>
    <lineage>
        <taxon>Eukaryota</taxon>
        <taxon>Metazoa</taxon>
        <taxon>Ecdysozoa</taxon>
        <taxon>Nematoda</taxon>
        <taxon>Chromadorea</taxon>
        <taxon>Rhabditida</taxon>
        <taxon>Spirurina</taxon>
        <taxon>Ascaridomorpha</taxon>
        <taxon>Ascaridoidea</taxon>
        <taxon>Ascarididae</taxon>
        <taxon>Ascaris</taxon>
    </lineage>
</organism>